<name>A0A9D9GTP8_9FIRM</name>
<comment type="caution">
    <text evidence="1">The sequence shown here is derived from an EMBL/GenBank/DDBJ whole genome shotgun (WGS) entry which is preliminary data.</text>
</comment>
<proteinExistence type="predicted"/>
<reference evidence="1" key="1">
    <citation type="submission" date="2020-10" db="EMBL/GenBank/DDBJ databases">
        <authorList>
            <person name="Gilroy R."/>
        </authorList>
    </citation>
    <scope>NUCLEOTIDE SEQUENCE</scope>
    <source>
        <strain evidence="1">17113</strain>
    </source>
</reference>
<gene>
    <name evidence="1" type="ORF">IAC61_06245</name>
</gene>
<dbReference type="AlphaFoldDB" id="A0A9D9GTP8"/>
<reference evidence="1" key="2">
    <citation type="journal article" date="2021" name="PeerJ">
        <title>Extensive microbial diversity within the chicken gut microbiome revealed by metagenomics and culture.</title>
        <authorList>
            <person name="Gilroy R."/>
            <person name="Ravi A."/>
            <person name="Getino M."/>
            <person name="Pursley I."/>
            <person name="Horton D.L."/>
            <person name="Alikhan N.F."/>
            <person name="Baker D."/>
            <person name="Gharbi K."/>
            <person name="Hall N."/>
            <person name="Watson M."/>
            <person name="Adriaenssens E.M."/>
            <person name="Foster-Nyarko E."/>
            <person name="Jarju S."/>
            <person name="Secka A."/>
            <person name="Antonio M."/>
            <person name="Oren A."/>
            <person name="Chaudhuri R.R."/>
            <person name="La Ragione R."/>
            <person name="Hildebrand F."/>
            <person name="Pallen M.J."/>
        </authorList>
    </citation>
    <scope>NUCLEOTIDE SEQUENCE</scope>
    <source>
        <strain evidence="1">17113</strain>
    </source>
</reference>
<dbReference type="EMBL" id="JADINA010000039">
    <property type="protein sequence ID" value="MBO8426890.1"/>
    <property type="molecule type" value="Genomic_DNA"/>
</dbReference>
<protein>
    <submittedName>
        <fullName evidence="1">Uncharacterized protein</fullName>
    </submittedName>
</protein>
<evidence type="ECO:0000313" key="1">
    <source>
        <dbReference type="EMBL" id="MBO8426890.1"/>
    </source>
</evidence>
<sequence length="50" mass="5822">MKHDYTELLEKLASQGAMFDDSYDKDIRLAYEAPRFPELLVSPIELSRAF</sequence>
<accession>A0A9D9GTP8</accession>
<dbReference type="Proteomes" id="UP000823634">
    <property type="component" value="Unassembled WGS sequence"/>
</dbReference>
<evidence type="ECO:0000313" key="2">
    <source>
        <dbReference type="Proteomes" id="UP000823634"/>
    </source>
</evidence>
<organism evidence="1 2">
    <name type="scientific">Candidatus Alloenteromonas pullistercoris</name>
    <dbReference type="NCBI Taxonomy" id="2840785"/>
    <lineage>
        <taxon>Bacteria</taxon>
        <taxon>Bacillati</taxon>
        <taxon>Bacillota</taxon>
        <taxon>Bacillota incertae sedis</taxon>
        <taxon>Candidatus Alloenteromonas</taxon>
    </lineage>
</organism>